<name>A0ABQ7QF33_PLUXY</name>
<comment type="caution">
    <text evidence="5">The sequence shown here is derived from an EMBL/GenBank/DDBJ whole genome shotgun (WGS) entry which is preliminary data.</text>
</comment>
<evidence type="ECO:0000313" key="6">
    <source>
        <dbReference type="Proteomes" id="UP000823941"/>
    </source>
</evidence>
<dbReference type="PANTHER" id="PTHR31344">
    <property type="entry name" value="NUCLEAR PORE COMPLEX PROTEIN NUP205"/>
    <property type="match status" value="1"/>
</dbReference>
<evidence type="ECO:0000256" key="1">
    <source>
        <dbReference type="ARBA" id="ARBA00004123"/>
    </source>
</evidence>
<gene>
    <name evidence="5" type="ORF">JYU34_010718</name>
</gene>
<reference evidence="5 6" key="1">
    <citation type="submission" date="2021-06" db="EMBL/GenBank/DDBJ databases">
        <title>A haploid diamondback moth (Plutella xylostella L.) genome assembly resolves 31 chromosomes and identifies a diamide resistance mutation.</title>
        <authorList>
            <person name="Ward C.M."/>
            <person name="Perry K.D."/>
            <person name="Baker G."/>
            <person name="Powis K."/>
            <person name="Heckel D.G."/>
            <person name="Baxter S.W."/>
        </authorList>
    </citation>
    <scope>NUCLEOTIDE SEQUENCE [LARGE SCALE GENOMIC DNA]</scope>
    <source>
        <strain evidence="5 6">LV</strain>
        <tissue evidence="5">Single pupa</tissue>
    </source>
</reference>
<accession>A0ABQ7QF33</accession>
<dbReference type="PANTHER" id="PTHR31344:SF0">
    <property type="entry name" value="NUCLEAR PORE COMPLEX PROTEIN NUP205"/>
    <property type="match status" value="1"/>
</dbReference>
<dbReference type="Pfam" id="PF11894">
    <property type="entry name" value="Nup192"/>
    <property type="match status" value="1"/>
</dbReference>
<keyword evidence="4" id="KW-0539">Nucleus</keyword>
<sequence length="613" mass="66345">MANARQARELHATPAMRTLVSMEIQKVLDYVTEVNRRRNLAATVTHYYDSWRQLTEILFCVAPNDLLDVEAKKNLILNILQDLLNKIPPAEVLPQLGNLASGTVLLLLVNLRHCYIMQKRESSLKSTDFESTFFGPSNQIMQTKSLTLKFILQKILSWIIVSSGSTPKMRVNLYGALLNYLNIVNLKTSPAESFDPLDANETYVSRLDNSIGLPTREESTLKSMVIDVMNEFGDNLCSIVCNDCVAGGHDVCRMVALSCLETLAELCPQSECARTLTGQGYLRSLVDSLLQDDAGLQQALEPNPKSLRVLYVYESKMALIIKLAHSGAGAAGALCGGALACLAQLKALDCHPDIHMPSSNTHSFLPSAADRFRQILLPALSLCDALLTSLGTHNHSCVLHVLHVLLSHVECVDMVLRAAHPSSPPGLLIEVKAITSVIARASNRQVLAAAQADTSFQHAAAGIARIQALMLALIPRFANPASEDDHDNIVYHKIVCNLVLYARNILDKDTTHTLFPPSLGGASDGGADCGAVLALTQGAVRRCLAQGKLLATAEHQCDNVHTMTLDGDGGADCGCVLALTQGAAWRCLAQGKLLATAEHQRDNVHTAHHDAGR</sequence>
<proteinExistence type="inferred from homology"/>
<comment type="similarity">
    <text evidence="2">Belongs to the NUP186/NUP192/NUP205 family.</text>
</comment>
<dbReference type="InterPro" id="IPR021827">
    <property type="entry name" value="Nup186/Nup192/Nup205"/>
</dbReference>
<dbReference type="Proteomes" id="UP000823941">
    <property type="component" value="Chromosome 15"/>
</dbReference>
<keyword evidence="6" id="KW-1185">Reference proteome</keyword>
<dbReference type="EMBL" id="JAHIBW010000015">
    <property type="protein sequence ID" value="KAG7303822.1"/>
    <property type="molecule type" value="Genomic_DNA"/>
</dbReference>
<evidence type="ECO:0000256" key="3">
    <source>
        <dbReference type="ARBA" id="ARBA00022448"/>
    </source>
</evidence>
<protein>
    <submittedName>
        <fullName evidence="5">Uncharacterized protein</fullName>
    </submittedName>
</protein>
<evidence type="ECO:0000313" key="5">
    <source>
        <dbReference type="EMBL" id="KAG7303822.1"/>
    </source>
</evidence>
<organism evidence="5 6">
    <name type="scientific">Plutella xylostella</name>
    <name type="common">Diamondback moth</name>
    <name type="synonym">Plutella maculipennis</name>
    <dbReference type="NCBI Taxonomy" id="51655"/>
    <lineage>
        <taxon>Eukaryota</taxon>
        <taxon>Metazoa</taxon>
        <taxon>Ecdysozoa</taxon>
        <taxon>Arthropoda</taxon>
        <taxon>Hexapoda</taxon>
        <taxon>Insecta</taxon>
        <taxon>Pterygota</taxon>
        <taxon>Neoptera</taxon>
        <taxon>Endopterygota</taxon>
        <taxon>Lepidoptera</taxon>
        <taxon>Glossata</taxon>
        <taxon>Ditrysia</taxon>
        <taxon>Yponomeutoidea</taxon>
        <taxon>Plutellidae</taxon>
        <taxon>Plutella</taxon>
    </lineage>
</organism>
<comment type="subcellular location">
    <subcellularLocation>
        <location evidence="1">Nucleus</location>
    </subcellularLocation>
</comment>
<evidence type="ECO:0000256" key="2">
    <source>
        <dbReference type="ARBA" id="ARBA00005892"/>
    </source>
</evidence>
<evidence type="ECO:0000256" key="4">
    <source>
        <dbReference type="ARBA" id="ARBA00023242"/>
    </source>
</evidence>
<keyword evidence="3" id="KW-0813">Transport</keyword>